<sequence length="361" mass="38569">MMWVSAGYAPVGELLLEPASRAAPAMQLWLLCFLTFGVAFWLNVRGKGHGAVWLLGVQTGAALGALATGHDGSEGVLLCAIAAQTPYFLPSRRATQWVVGMALLSAAVYFVTLPLENAVPMAVLFTGFMGFTAMVARIQQREAQGRRELARLHTELKAAQVLLADREREQERLRIARELHDSLGHHLTALSLNLEAASHTVTGPGEEHVRRARTVARTLLGEVREVVSSMRDGPSQLGPSLQALAQGVPGLDVHLQVPDKLSIADPVAAQSVFRCVQEVITNTLRHASAKNLWIDVVSTEEGGIQVHARDDGKGAATLKPGAGITGMQERFALLGGKVELRPSGGQGMELVAWLPARGGEG</sequence>
<organism evidence="6 7">
    <name type="scientific">Stigmatella ashevillensis</name>
    <dbReference type="NCBI Taxonomy" id="2995309"/>
    <lineage>
        <taxon>Bacteria</taxon>
        <taxon>Pseudomonadati</taxon>
        <taxon>Myxococcota</taxon>
        <taxon>Myxococcia</taxon>
        <taxon>Myxococcales</taxon>
        <taxon>Cystobacterineae</taxon>
        <taxon>Archangiaceae</taxon>
        <taxon>Stigmatella</taxon>
    </lineage>
</organism>
<dbReference type="PANTHER" id="PTHR24421:SF59">
    <property type="entry name" value="OXYGEN SENSOR HISTIDINE KINASE NREB"/>
    <property type="match status" value="1"/>
</dbReference>
<evidence type="ECO:0000256" key="3">
    <source>
        <dbReference type="ARBA" id="ARBA00023012"/>
    </source>
</evidence>
<dbReference type="PANTHER" id="PTHR24421">
    <property type="entry name" value="NITRATE/NITRITE SENSOR PROTEIN NARX-RELATED"/>
    <property type="match status" value="1"/>
</dbReference>
<evidence type="ECO:0000259" key="5">
    <source>
        <dbReference type="Pfam" id="PF07730"/>
    </source>
</evidence>
<evidence type="ECO:0000313" key="6">
    <source>
        <dbReference type="EMBL" id="MDC0709947.1"/>
    </source>
</evidence>
<feature type="domain" description="Signal transduction histidine kinase subgroup 3 dimerisation and phosphoacceptor" evidence="5">
    <location>
        <begin position="171"/>
        <end position="232"/>
    </location>
</feature>
<dbReference type="InterPro" id="IPR050482">
    <property type="entry name" value="Sensor_HK_TwoCompSys"/>
</dbReference>
<dbReference type="Gene3D" id="1.20.5.1930">
    <property type="match status" value="1"/>
</dbReference>
<proteinExistence type="predicted"/>
<reference evidence="6 7" key="1">
    <citation type="submission" date="2022-11" db="EMBL/GenBank/DDBJ databases">
        <title>Minimal conservation of predation-associated metabolite biosynthetic gene clusters underscores biosynthetic potential of Myxococcota including descriptions for ten novel species: Archangium lansinium sp. nov., Myxococcus landrumus sp. nov., Nannocystis bai.</title>
        <authorList>
            <person name="Ahearne A."/>
            <person name="Stevens C."/>
            <person name="Dowd S."/>
        </authorList>
    </citation>
    <scope>NUCLEOTIDE SEQUENCE [LARGE SCALE GENOMIC DNA]</scope>
    <source>
        <strain evidence="6 7">NCWAL01</strain>
    </source>
</reference>
<dbReference type="EMBL" id="JAQNDM010000002">
    <property type="protein sequence ID" value="MDC0709947.1"/>
    <property type="molecule type" value="Genomic_DNA"/>
</dbReference>
<keyword evidence="1" id="KW-0808">Transferase</keyword>
<evidence type="ECO:0000313" key="7">
    <source>
        <dbReference type="Proteomes" id="UP001221838"/>
    </source>
</evidence>
<evidence type="ECO:0000256" key="2">
    <source>
        <dbReference type="ARBA" id="ARBA00022777"/>
    </source>
</evidence>
<dbReference type="InterPro" id="IPR011712">
    <property type="entry name" value="Sig_transdc_His_kin_sub3_dim/P"/>
</dbReference>
<keyword evidence="4" id="KW-0472">Membrane</keyword>
<keyword evidence="4" id="KW-1133">Transmembrane helix</keyword>
<dbReference type="RefSeq" id="WP_272138944.1">
    <property type="nucleotide sequence ID" value="NZ_JAQNDM010000002.1"/>
</dbReference>
<feature type="transmembrane region" description="Helical" evidence="4">
    <location>
        <begin position="26"/>
        <end position="44"/>
    </location>
</feature>
<keyword evidence="7" id="KW-1185">Reference proteome</keyword>
<evidence type="ECO:0000256" key="1">
    <source>
        <dbReference type="ARBA" id="ARBA00022679"/>
    </source>
</evidence>
<comment type="caution">
    <text evidence="6">The sequence shown here is derived from an EMBL/GenBank/DDBJ whole genome shotgun (WGS) entry which is preliminary data.</text>
</comment>
<dbReference type="GO" id="GO:0016301">
    <property type="term" value="F:kinase activity"/>
    <property type="evidence" value="ECO:0007669"/>
    <property type="project" value="UniProtKB-KW"/>
</dbReference>
<accession>A0ABT5D8E6</accession>
<protein>
    <submittedName>
        <fullName evidence="6">Sensor histidine kinase</fullName>
    </submittedName>
</protein>
<dbReference type="CDD" id="cd16917">
    <property type="entry name" value="HATPase_UhpB-NarQ-NarX-like"/>
    <property type="match status" value="1"/>
</dbReference>
<name>A0ABT5D8E6_9BACT</name>
<dbReference type="InterPro" id="IPR036890">
    <property type="entry name" value="HATPase_C_sf"/>
</dbReference>
<evidence type="ECO:0000256" key="4">
    <source>
        <dbReference type="SAM" id="Phobius"/>
    </source>
</evidence>
<dbReference type="Gene3D" id="3.30.565.10">
    <property type="entry name" value="Histidine kinase-like ATPase, C-terminal domain"/>
    <property type="match status" value="1"/>
</dbReference>
<gene>
    <name evidence="6" type="ORF">POL68_15845</name>
</gene>
<dbReference type="Proteomes" id="UP001221838">
    <property type="component" value="Unassembled WGS sequence"/>
</dbReference>
<dbReference type="SUPFAM" id="SSF55874">
    <property type="entry name" value="ATPase domain of HSP90 chaperone/DNA topoisomerase II/histidine kinase"/>
    <property type="match status" value="1"/>
</dbReference>
<feature type="transmembrane region" description="Helical" evidence="4">
    <location>
        <begin position="94"/>
        <end position="112"/>
    </location>
</feature>
<keyword evidence="4" id="KW-0812">Transmembrane</keyword>
<keyword evidence="3" id="KW-0902">Two-component regulatory system</keyword>
<dbReference type="Pfam" id="PF07730">
    <property type="entry name" value="HisKA_3"/>
    <property type="match status" value="1"/>
</dbReference>
<keyword evidence="2 6" id="KW-0418">Kinase</keyword>